<feature type="compositionally biased region" description="Basic and acidic residues" evidence="1">
    <location>
        <begin position="459"/>
        <end position="470"/>
    </location>
</feature>
<evidence type="ECO:0000313" key="3">
    <source>
        <dbReference type="EMBL" id="CAG13217.1"/>
    </source>
</evidence>
<dbReference type="CDD" id="cd15471">
    <property type="entry name" value="Myo5p-like_CBD_afadin"/>
    <property type="match status" value="1"/>
</dbReference>
<dbReference type="EMBL" id="CAAE01015123">
    <property type="protein sequence ID" value="CAG13217.1"/>
    <property type="molecule type" value="Genomic_DNA"/>
</dbReference>
<feature type="region of interest" description="Disordered" evidence="1">
    <location>
        <begin position="660"/>
        <end position="680"/>
    </location>
</feature>
<dbReference type="OrthoDB" id="6260541at2759"/>
<dbReference type="PANTHER" id="PTHR10398">
    <property type="entry name" value="AFADIN"/>
    <property type="match status" value="1"/>
</dbReference>
<feature type="compositionally biased region" description="Low complexity" evidence="1">
    <location>
        <begin position="511"/>
        <end position="529"/>
    </location>
</feature>
<feature type="compositionally biased region" description="Basic and acidic residues" evidence="1">
    <location>
        <begin position="496"/>
        <end position="506"/>
    </location>
</feature>
<organism evidence="3">
    <name type="scientific">Tetraodon nigroviridis</name>
    <name type="common">Spotted green pufferfish</name>
    <name type="synonym">Chelonodon nigroviridis</name>
    <dbReference type="NCBI Taxonomy" id="99883"/>
    <lineage>
        <taxon>Eukaryota</taxon>
        <taxon>Metazoa</taxon>
        <taxon>Chordata</taxon>
        <taxon>Craniata</taxon>
        <taxon>Vertebrata</taxon>
        <taxon>Euteleostomi</taxon>
        <taxon>Actinopterygii</taxon>
        <taxon>Neopterygii</taxon>
        <taxon>Teleostei</taxon>
        <taxon>Neoteleostei</taxon>
        <taxon>Acanthomorphata</taxon>
        <taxon>Eupercaria</taxon>
        <taxon>Tetraodontiformes</taxon>
        <taxon>Tetradontoidea</taxon>
        <taxon>Tetraodontidae</taxon>
        <taxon>Tetraodon</taxon>
    </lineage>
</organism>
<name>Q4REG5_TETNG</name>
<reference evidence="3" key="2">
    <citation type="submission" date="2004-02" db="EMBL/GenBank/DDBJ databases">
        <authorList>
            <consortium name="Genoscope"/>
            <consortium name="Whitehead Institute Centre for Genome Research"/>
        </authorList>
    </citation>
    <scope>NUCLEOTIDE SEQUENCE</scope>
</reference>
<evidence type="ECO:0000259" key="2">
    <source>
        <dbReference type="PROSITE" id="PS51126"/>
    </source>
</evidence>
<dbReference type="GO" id="GO:0005912">
    <property type="term" value="C:adherens junction"/>
    <property type="evidence" value="ECO:0007669"/>
    <property type="project" value="TreeGrafter"/>
</dbReference>
<accession>Q4REG5</accession>
<dbReference type="GO" id="GO:0050839">
    <property type="term" value="F:cell adhesion molecule binding"/>
    <property type="evidence" value="ECO:0007669"/>
    <property type="project" value="TreeGrafter"/>
</dbReference>
<dbReference type="InterPro" id="IPR037977">
    <property type="entry name" value="CBD_Afadin"/>
</dbReference>
<feature type="region of interest" description="Disordered" evidence="1">
    <location>
        <begin position="454"/>
        <end position="594"/>
    </location>
</feature>
<feature type="non-terminal residue" evidence="3">
    <location>
        <position position="1"/>
    </location>
</feature>
<gene>
    <name evidence="3" type="ORF">GSTENG00035771001</name>
</gene>
<dbReference type="Pfam" id="PF01843">
    <property type="entry name" value="DIL"/>
    <property type="match status" value="1"/>
</dbReference>
<proteinExistence type="predicted"/>
<dbReference type="InterPro" id="IPR002710">
    <property type="entry name" value="Dilute_dom"/>
</dbReference>
<dbReference type="GO" id="GO:0032880">
    <property type="term" value="P:regulation of protein localization"/>
    <property type="evidence" value="ECO:0007669"/>
    <property type="project" value="TreeGrafter"/>
</dbReference>
<dbReference type="InterPro" id="IPR028842">
    <property type="entry name" value="Afadin"/>
</dbReference>
<dbReference type="AlphaFoldDB" id="Q4REG5"/>
<comment type="caution">
    <text evidence="3">The sequence shown here is derived from an EMBL/GenBank/DDBJ whole genome shotgun (WGS) entry which is preliminary data.</text>
</comment>
<protein>
    <submittedName>
        <fullName evidence="3">(spotted green pufferfish) hypothetical protein</fullName>
    </submittedName>
</protein>
<sequence length="680" mass="76179">FWVAAEDAVLSAIISDSSSSSGHFSLSPAYALYAAGRFALQPQPKPGSRVEGQWPRVTRIAGKMVAMMREVLQARERRIPRKWRRAEICSFFFCVSASQGQRSGAGALAFWMANSSELLNFLKRDRDLSPLTRQSQRDLAHLVHGAYSCLLQALQHELRIHLPTFLVDPERHGSLPDGMEKVLNTLMNAMSLLRRCRANPALTIQLFSQLFHFTSAWLFNQLMNPQAGAPGLRSHYWGAALRGRLAAVEAWAERQGLELAAECHLGRIIQATVLLTMDKYSVRDAKDIQHSCFRLNSLQLRALLIGYLRADDEPRIPPELTEAVVAAAEASADELIRSEGRRVQLEESLDLGLPFLLPDAGFSCDTMRGIPPGFLEFLEPVCQKGLCHLTIQTNSEGIWTVHFTGSASAPSTGVGRDHLGIYVKSIVEGGPAARVRPLNLNTGSSETTTNLLMTLPPERQVDSRGSAAERRWKKPGRTQPRQTVTREYVTLPALKSQEKNEPKSSQEHQASTLLKLQISSKKSSLVSSDESLEPPRSTSGGEGSAPTKHVSFQDPPAQPRPCLKTRGDPEQGTDVWRRRREAQAKPEKPKELGEVELLEQEVQRLWVKEERTTEENDRLRRLSLEWQFQKRLQEIQKKGDDDGEEEEDEDLDALLMMQQLERQTQASGTPRYSPVSRKMY</sequence>
<dbReference type="SMART" id="SM01132">
    <property type="entry name" value="DIL"/>
    <property type="match status" value="1"/>
</dbReference>
<reference evidence="3" key="1">
    <citation type="journal article" date="2004" name="Nature">
        <title>Genome duplication in the teleost fish Tetraodon nigroviridis reveals the early vertebrate proto-karyotype.</title>
        <authorList>
            <person name="Jaillon O."/>
            <person name="Aury J.-M."/>
            <person name="Brunet F."/>
            <person name="Petit J.-L."/>
            <person name="Stange-Thomann N."/>
            <person name="Mauceli E."/>
            <person name="Bouneau L."/>
            <person name="Fischer C."/>
            <person name="Ozouf-Costaz C."/>
            <person name="Bernot A."/>
            <person name="Nicaud S."/>
            <person name="Jaffe D."/>
            <person name="Fisher S."/>
            <person name="Lutfalla G."/>
            <person name="Dossat C."/>
            <person name="Segurens B."/>
            <person name="Dasilva C."/>
            <person name="Salanoubat M."/>
            <person name="Levy M."/>
            <person name="Boudet N."/>
            <person name="Castellano S."/>
            <person name="Anthouard V."/>
            <person name="Jubin C."/>
            <person name="Castelli V."/>
            <person name="Katinka M."/>
            <person name="Vacherie B."/>
            <person name="Biemont C."/>
            <person name="Skalli Z."/>
            <person name="Cattolico L."/>
            <person name="Poulain J."/>
            <person name="De Berardinis V."/>
            <person name="Cruaud C."/>
            <person name="Duprat S."/>
            <person name="Brottier P."/>
            <person name="Coutanceau J.-P."/>
            <person name="Gouzy J."/>
            <person name="Parra G."/>
            <person name="Lardier G."/>
            <person name="Chapple C."/>
            <person name="McKernan K.J."/>
            <person name="McEwan P."/>
            <person name="Bosak S."/>
            <person name="Kellis M."/>
            <person name="Volff J.-N."/>
            <person name="Guigo R."/>
            <person name="Zody M.C."/>
            <person name="Mesirov J."/>
            <person name="Lindblad-Toh K."/>
            <person name="Birren B."/>
            <person name="Nusbaum C."/>
            <person name="Kahn D."/>
            <person name="Robinson-Rechavi M."/>
            <person name="Laudet V."/>
            <person name="Schachter V."/>
            <person name="Quetier F."/>
            <person name="Saurin W."/>
            <person name="Scarpelli C."/>
            <person name="Wincker P."/>
            <person name="Lander E.S."/>
            <person name="Weissenbach J."/>
            <person name="Roest Crollius H."/>
        </authorList>
    </citation>
    <scope>NUCLEOTIDE SEQUENCE [LARGE SCALE GENOMIC DNA]</scope>
</reference>
<dbReference type="KEGG" id="tng:GSTEN00035771G001"/>
<feature type="domain" description="Dilute" evidence="2">
    <location>
        <begin position="62"/>
        <end position="330"/>
    </location>
</feature>
<evidence type="ECO:0000256" key="1">
    <source>
        <dbReference type="SAM" id="MobiDB-lite"/>
    </source>
</evidence>
<dbReference type="PANTHER" id="PTHR10398:SF2">
    <property type="entry name" value="AFADIN"/>
    <property type="match status" value="1"/>
</dbReference>
<dbReference type="PROSITE" id="PS51126">
    <property type="entry name" value="DILUTE"/>
    <property type="match status" value="1"/>
</dbReference>
<feature type="compositionally biased region" description="Basic and acidic residues" evidence="1">
    <location>
        <begin position="581"/>
        <end position="593"/>
    </location>
</feature>